<dbReference type="InterPro" id="IPR000719">
    <property type="entry name" value="Prot_kinase_dom"/>
</dbReference>
<reference evidence="3" key="1">
    <citation type="journal article" date="2019" name="Nat. Commun.">
        <title>Expansion of phycobilisome linker gene families in mesophilic red algae.</title>
        <authorList>
            <person name="Lee J."/>
            <person name="Kim D."/>
            <person name="Bhattacharya D."/>
            <person name="Yoon H.S."/>
        </authorList>
    </citation>
    <scope>NUCLEOTIDE SEQUENCE [LARGE SCALE GENOMIC DNA]</scope>
    <source>
        <strain evidence="3">CCMP 1328</strain>
    </source>
</reference>
<comment type="caution">
    <text evidence="2">The sequence shown here is derived from an EMBL/GenBank/DDBJ whole genome shotgun (WGS) entry which is preliminary data.</text>
</comment>
<proteinExistence type="predicted"/>
<dbReference type="PANTHER" id="PTHR36796:SF1">
    <property type="entry name" value="PROTEIN KINASE SUPERFAMILY PROTEIN"/>
    <property type="match status" value="1"/>
</dbReference>
<feature type="domain" description="Protein kinase" evidence="1">
    <location>
        <begin position="67"/>
        <end position="427"/>
    </location>
</feature>
<protein>
    <submittedName>
        <fullName evidence="2">Calcium/calmodulin-dependent protein kinase type 1</fullName>
    </submittedName>
</protein>
<sequence length="429" mass="48629">MMGFVVCGGTRSTDASFVTRRTVTHAGSVRTLEARGFRQASKKRVQPTSHTSTRISCALARFSTSDFQILRQCGQQGYYEVTEWEYYQKRDPTQPQRTVESSGVSVRLYEAKITVGPRRNSRVLLKEFLPQGLELAVNEAKIYERLYDLTQDSMSELPVATLLGSFKGSGFSTAEFQKKWAGSFPSAGKVPDEGSPWLVFRWEGTRTLANLRNYKQTQNYLDFVFPDLAFRRKKLFLIKLISEALEAVGFLHDRGIVHRSLGPASLLVNTLDETTPTLFDCKVRDLGFAQQLSELDDQSLRLAREKGAVSPEALTRFFQNDDLKALGYSFLEIIFSFLSDEPGESTPQAESANQETFKRLFEDVYEYDLGQFRSYCEAEPRWKMGIRLLDENNGAGWSFVQNLICAGSMGPDSFKPASQLRKEHPFFKD</sequence>
<evidence type="ECO:0000313" key="2">
    <source>
        <dbReference type="EMBL" id="KAA8497065.1"/>
    </source>
</evidence>
<keyword evidence="2" id="KW-0808">Transferase</keyword>
<dbReference type="Proteomes" id="UP000324585">
    <property type="component" value="Unassembled WGS sequence"/>
</dbReference>
<dbReference type="GO" id="GO:0004672">
    <property type="term" value="F:protein kinase activity"/>
    <property type="evidence" value="ECO:0007669"/>
    <property type="project" value="InterPro"/>
</dbReference>
<dbReference type="Gene3D" id="1.10.510.10">
    <property type="entry name" value="Transferase(Phosphotransferase) domain 1"/>
    <property type="match status" value="1"/>
</dbReference>
<gene>
    <name evidence="2" type="ORF">FVE85_0794</name>
</gene>
<dbReference type="InterPro" id="IPR011009">
    <property type="entry name" value="Kinase-like_dom_sf"/>
</dbReference>
<dbReference type="SUPFAM" id="SSF56112">
    <property type="entry name" value="Protein kinase-like (PK-like)"/>
    <property type="match status" value="1"/>
</dbReference>
<organism evidence="2 3">
    <name type="scientific">Porphyridium purpureum</name>
    <name type="common">Red alga</name>
    <name type="synonym">Porphyridium cruentum</name>
    <dbReference type="NCBI Taxonomy" id="35688"/>
    <lineage>
        <taxon>Eukaryota</taxon>
        <taxon>Rhodophyta</taxon>
        <taxon>Bangiophyceae</taxon>
        <taxon>Porphyridiales</taxon>
        <taxon>Porphyridiaceae</taxon>
        <taxon>Porphyridium</taxon>
    </lineage>
</organism>
<evidence type="ECO:0000259" key="1">
    <source>
        <dbReference type="PROSITE" id="PS50011"/>
    </source>
</evidence>
<dbReference type="EMBL" id="VRMN01000002">
    <property type="protein sequence ID" value="KAA8497065.1"/>
    <property type="molecule type" value="Genomic_DNA"/>
</dbReference>
<dbReference type="PANTHER" id="PTHR36796">
    <property type="entry name" value="PROTEIN KINASE SUPERFAMILY PROTEIN"/>
    <property type="match status" value="1"/>
</dbReference>
<dbReference type="OMA" id="MREYCLA"/>
<evidence type="ECO:0000313" key="3">
    <source>
        <dbReference type="Proteomes" id="UP000324585"/>
    </source>
</evidence>
<dbReference type="AlphaFoldDB" id="A0A5J4Z0Z3"/>
<keyword evidence="2" id="KW-0418">Kinase</keyword>
<dbReference type="GO" id="GO:0009507">
    <property type="term" value="C:chloroplast"/>
    <property type="evidence" value="ECO:0007669"/>
    <property type="project" value="TreeGrafter"/>
</dbReference>
<dbReference type="PROSITE" id="PS50011">
    <property type="entry name" value="PROTEIN_KINASE_DOM"/>
    <property type="match status" value="1"/>
</dbReference>
<dbReference type="GO" id="GO:0005524">
    <property type="term" value="F:ATP binding"/>
    <property type="evidence" value="ECO:0007669"/>
    <property type="project" value="InterPro"/>
</dbReference>
<name>A0A5J4Z0Z3_PORPP</name>
<keyword evidence="3" id="KW-1185">Reference proteome</keyword>
<accession>A0A5J4Z0Z3</accession>
<dbReference type="OrthoDB" id="1076at2759"/>